<evidence type="ECO:0000313" key="6">
    <source>
        <dbReference type="EMBL" id="CAB4215808.1"/>
    </source>
</evidence>
<evidence type="ECO:0000313" key="5">
    <source>
        <dbReference type="EMBL" id="CAB4204251.1"/>
    </source>
</evidence>
<evidence type="ECO:0000313" key="4">
    <source>
        <dbReference type="EMBL" id="CAB4179649.1"/>
    </source>
</evidence>
<evidence type="ECO:0000313" key="3">
    <source>
        <dbReference type="EMBL" id="CAB4173005.1"/>
    </source>
</evidence>
<dbReference type="EMBL" id="LR796892">
    <property type="protein sequence ID" value="CAB4173005.1"/>
    <property type="molecule type" value="Genomic_DNA"/>
</dbReference>
<feature type="transmembrane region" description="Helical" evidence="1">
    <location>
        <begin position="72"/>
        <end position="93"/>
    </location>
</feature>
<organism evidence="5">
    <name type="scientific">uncultured Caudovirales phage</name>
    <dbReference type="NCBI Taxonomy" id="2100421"/>
    <lineage>
        <taxon>Viruses</taxon>
        <taxon>Duplodnaviria</taxon>
        <taxon>Heunggongvirae</taxon>
        <taxon>Uroviricota</taxon>
        <taxon>Caudoviricetes</taxon>
        <taxon>Peduoviridae</taxon>
        <taxon>Maltschvirus</taxon>
        <taxon>Maltschvirus maltsch</taxon>
    </lineage>
</organism>
<name>A0A6J5S6T9_9CAUD</name>
<gene>
    <name evidence="4" type="ORF">UFOVP1023_33</name>
    <name evidence="5" type="ORF">UFOVP1383_44</name>
    <name evidence="6" type="ORF">UFOVP1477_4</name>
    <name evidence="2" type="ORF">UFOVP848_56</name>
    <name evidence="3" type="ORF">UFOVP945_9</name>
</gene>
<keyword evidence="1" id="KW-1133">Transmembrane helix</keyword>
<keyword evidence="1" id="KW-0472">Membrane</keyword>
<accession>A0A6J5S6T9</accession>
<dbReference type="EMBL" id="LR796982">
    <property type="protein sequence ID" value="CAB4179649.1"/>
    <property type="molecule type" value="Genomic_DNA"/>
</dbReference>
<evidence type="ECO:0000256" key="1">
    <source>
        <dbReference type="SAM" id="Phobius"/>
    </source>
</evidence>
<dbReference type="EMBL" id="LR797436">
    <property type="protein sequence ID" value="CAB4215808.1"/>
    <property type="molecule type" value="Genomic_DNA"/>
</dbReference>
<feature type="transmembrane region" description="Helical" evidence="1">
    <location>
        <begin position="16"/>
        <end position="34"/>
    </location>
</feature>
<reference evidence="5" key="1">
    <citation type="submission" date="2020-05" db="EMBL/GenBank/DDBJ databases">
        <authorList>
            <person name="Chiriac C."/>
            <person name="Salcher M."/>
            <person name="Ghai R."/>
            <person name="Kavagutti S V."/>
        </authorList>
    </citation>
    <scope>NUCLEOTIDE SEQUENCE</scope>
</reference>
<feature type="transmembrane region" description="Helical" evidence="1">
    <location>
        <begin position="46"/>
        <end position="66"/>
    </location>
</feature>
<dbReference type="EMBL" id="LR796797">
    <property type="protein sequence ID" value="CAB4166898.1"/>
    <property type="molecule type" value="Genomic_DNA"/>
</dbReference>
<proteinExistence type="predicted"/>
<keyword evidence="1" id="KW-0812">Transmembrane</keyword>
<dbReference type="EMBL" id="LR797339">
    <property type="protein sequence ID" value="CAB4204251.1"/>
    <property type="molecule type" value="Genomic_DNA"/>
</dbReference>
<evidence type="ECO:0000313" key="2">
    <source>
        <dbReference type="EMBL" id="CAB4166898.1"/>
    </source>
</evidence>
<sequence length="119" mass="12692">MSPEQLEALSRQVPDLAVAALLTVFLTDAILAWVPRRLGSWTLPALEGGRVIAIVFLAALVVVALVTDRFAFSREFVLAAIAVTFAAVSGNTIHDKLNDQREASSRAALSASLLQPPPK</sequence>
<protein>
    <submittedName>
        <fullName evidence="5">Uncharacterized protein</fullName>
    </submittedName>
</protein>